<dbReference type="EMBL" id="CM047742">
    <property type="protein sequence ID" value="KAJ0034282.1"/>
    <property type="molecule type" value="Genomic_DNA"/>
</dbReference>
<sequence>MASSNFFVLFLFVALTFSSMDVGLAARNLLFFTPLPKFNFPSNNWPPLFSFPSPPPPKTIIPTIPFPFLFPPPSTPNP</sequence>
<dbReference type="Proteomes" id="UP001163603">
    <property type="component" value="Chromosome 7"/>
</dbReference>
<evidence type="ECO:0000313" key="1">
    <source>
        <dbReference type="EMBL" id="KAJ0034282.1"/>
    </source>
</evidence>
<accession>A0ACC0YDR2</accession>
<comment type="caution">
    <text evidence="1">The sequence shown here is derived from an EMBL/GenBank/DDBJ whole genome shotgun (WGS) entry which is preliminary data.</text>
</comment>
<keyword evidence="2" id="KW-1185">Reference proteome</keyword>
<name>A0ACC0YDR2_9ROSI</name>
<proteinExistence type="predicted"/>
<gene>
    <name evidence="1" type="ORF">Pint_24573</name>
</gene>
<protein>
    <submittedName>
        <fullName evidence="1">Uncharacterized protein</fullName>
    </submittedName>
</protein>
<evidence type="ECO:0000313" key="2">
    <source>
        <dbReference type="Proteomes" id="UP001163603"/>
    </source>
</evidence>
<organism evidence="1 2">
    <name type="scientific">Pistacia integerrima</name>
    <dbReference type="NCBI Taxonomy" id="434235"/>
    <lineage>
        <taxon>Eukaryota</taxon>
        <taxon>Viridiplantae</taxon>
        <taxon>Streptophyta</taxon>
        <taxon>Embryophyta</taxon>
        <taxon>Tracheophyta</taxon>
        <taxon>Spermatophyta</taxon>
        <taxon>Magnoliopsida</taxon>
        <taxon>eudicotyledons</taxon>
        <taxon>Gunneridae</taxon>
        <taxon>Pentapetalae</taxon>
        <taxon>rosids</taxon>
        <taxon>malvids</taxon>
        <taxon>Sapindales</taxon>
        <taxon>Anacardiaceae</taxon>
        <taxon>Pistacia</taxon>
    </lineage>
</organism>
<reference evidence="2" key="1">
    <citation type="journal article" date="2023" name="G3 (Bethesda)">
        <title>Genome assembly and association tests identify interacting loci associated with vigor, precocity, and sex in interspecific pistachio rootstocks.</title>
        <authorList>
            <person name="Palmer W."/>
            <person name="Jacygrad E."/>
            <person name="Sagayaradj S."/>
            <person name="Cavanaugh K."/>
            <person name="Han R."/>
            <person name="Bertier L."/>
            <person name="Beede B."/>
            <person name="Kafkas S."/>
            <person name="Golino D."/>
            <person name="Preece J."/>
            <person name="Michelmore R."/>
        </authorList>
    </citation>
    <scope>NUCLEOTIDE SEQUENCE [LARGE SCALE GENOMIC DNA]</scope>
</reference>